<dbReference type="AlphaFoldDB" id="A0A6S6R0R0"/>
<dbReference type="GO" id="GO:0016887">
    <property type="term" value="F:ATP hydrolysis activity"/>
    <property type="evidence" value="ECO:0007669"/>
    <property type="project" value="InterPro"/>
</dbReference>
<evidence type="ECO:0000313" key="4">
    <source>
        <dbReference type="Proteomes" id="UP000515561"/>
    </source>
</evidence>
<proteinExistence type="predicted"/>
<organism evidence="3 4">
    <name type="scientific">Anaerocolumna cellulosilytica</name>
    <dbReference type="NCBI Taxonomy" id="433286"/>
    <lineage>
        <taxon>Bacteria</taxon>
        <taxon>Bacillati</taxon>
        <taxon>Bacillota</taxon>
        <taxon>Clostridia</taxon>
        <taxon>Lachnospirales</taxon>
        <taxon>Lachnospiraceae</taxon>
        <taxon>Anaerocolumna</taxon>
    </lineage>
</organism>
<dbReference type="PIRSF" id="PIRSF002849">
    <property type="entry name" value="AAA_ATPase_chaperone_MoxR_prd"/>
    <property type="match status" value="1"/>
</dbReference>
<dbReference type="GO" id="GO:0005524">
    <property type="term" value="F:ATP binding"/>
    <property type="evidence" value="ECO:0007669"/>
    <property type="project" value="InterPro"/>
</dbReference>
<dbReference type="PANTHER" id="PTHR42759:SF5">
    <property type="entry name" value="METHANOL DEHYDROGENASE REGULATOR"/>
    <property type="match status" value="1"/>
</dbReference>
<dbReference type="Gene3D" id="3.40.50.300">
    <property type="entry name" value="P-loop containing nucleotide triphosphate hydrolases"/>
    <property type="match status" value="1"/>
</dbReference>
<dbReference type="Gene3D" id="1.10.8.80">
    <property type="entry name" value="Magnesium chelatase subunit I, C-Terminal domain"/>
    <property type="match status" value="1"/>
</dbReference>
<dbReference type="Pfam" id="PF17863">
    <property type="entry name" value="AAA_lid_2"/>
    <property type="match status" value="1"/>
</dbReference>
<dbReference type="RefSeq" id="WP_184095806.1">
    <property type="nucleotide sequence ID" value="NZ_AP023367.1"/>
</dbReference>
<protein>
    <submittedName>
        <fullName evidence="3">Magnesium chelatase</fullName>
    </submittedName>
</protein>
<name>A0A6S6R0R0_9FIRM</name>
<reference evidence="3 4" key="1">
    <citation type="journal article" date="2016" name="Int. J. Syst. Evol. Microbiol.">
        <title>Descriptions of Anaerotaenia torta gen. nov., sp. nov. and Anaerocolumna cellulosilytica gen. nov., sp. nov. isolated from a methanogenic reactor of cattle waste.</title>
        <authorList>
            <person name="Uek A."/>
            <person name="Ohtaki Y."/>
            <person name="Kaku N."/>
            <person name="Ueki K."/>
        </authorList>
    </citation>
    <scope>NUCLEOTIDE SEQUENCE [LARGE SCALE GENOMIC DNA]</scope>
    <source>
        <strain evidence="3 4">SN021</strain>
    </source>
</reference>
<dbReference type="InterPro" id="IPR027417">
    <property type="entry name" value="P-loop_NTPase"/>
</dbReference>
<feature type="domain" description="ChlI/MoxR AAA lid" evidence="2">
    <location>
        <begin position="230"/>
        <end position="300"/>
    </location>
</feature>
<gene>
    <name evidence="3" type="ORF">acsn021_07010</name>
</gene>
<dbReference type="InterPro" id="IPR041628">
    <property type="entry name" value="ChlI/MoxR_AAA_lid"/>
</dbReference>
<dbReference type="EMBL" id="AP023367">
    <property type="protein sequence ID" value="BCJ93132.1"/>
    <property type="molecule type" value="Genomic_DNA"/>
</dbReference>
<dbReference type="InterPro" id="IPR050764">
    <property type="entry name" value="CbbQ/NirQ/NorQ/GpvN"/>
</dbReference>
<accession>A0A6S6R0R0</accession>
<sequence>MTYFDNAKQIMIEINKAIIGKNQAVQKVLTAILAKGHILIEDIPGVGKTTLALAFSKTMTLDYNRLQFTPDVLPTDVLGFHVLGKDGGMNEFRPGPVMCNLFLADEINRTSSKTQSALLEVMEEGNVTIDGFTREVPKPFTVIATQNPIGSIGTQILPESQLDRFMIKISMGYPDILSEMSMLKGREKQKPLEILQKVVDKTDITKMQSLAEQTYIHDSIYEYMVKLVLQTRKHNFIELGVSPRGTIALMNMAKANAFMHGRDYMIPEDVKYVFRDVIAHRLIMSSKARINDMTIQRVVDSILQQVQAPKLA</sequence>
<feature type="domain" description="ATPase AAA-3" evidence="1">
    <location>
        <begin position="37"/>
        <end position="167"/>
    </location>
</feature>
<dbReference type="SUPFAM" id="SSF52540">
    <property type="entry name" value="P-loop containing nucleoside triphosphate hydrolases"/>
    <property type="match status" value="1"/>
</dbReference>
<keyword evidence="4" id="KW-1185">Reference proteome</keyword>
<dbReference type="PANTHER" id="PTHR42759">
    <property type="entry name" value="MOXR FAMILY PROTEIN"/>
    <property type="match status" value="1"/>
</dbReference>
<evidence type="ECO:0000259" key="2">
    <source>
        <dbReference type="Pfam" id="PF17863"/>
    </source>
</evidence>
<dbReference type="Pfam" id="PF07726">
    <property type="entry name" value="AAA_3"/>
    <property type="match status" value="1"/>
</dbReference>
<evidence type="ECO:0000259" key="1">
    <source>
        <dbReference type="Pfam" id="PF07726"/>
    </source>
</evidence>
<dbReference type="Proteomes" id="UP000515561">
    <property type="component" value="Chromosome"/>
</dbReference>
<dbReference type="InterPro" id="IPR011703">
    <property type="entry name" value="ATPase_AAA-3"/>
</dbReference>
<dbReference type="KEGG" id="acel:acsn021_07010"/>
<evidence type="ECO:0000313" key="3">
    <source>
        <dbReference type="EMBL" id="BCJ93132.1"/>
    </source>
</evidence>